<dbReference type="CDD" id="cd03375">
    <property type="entry name" value="TPP_OGFOR"/>
    <property type="match status" value="1"/>
</dbReference>
<sequence>MEGLKEYLTRKDFVSSSEVRWCPGCGDYAVLNSVQTVLPQLGIPKEKFVFVSGIGCSSRFPYYMDTFGFHSIHGRAPTIATGIKVANPELSVWVITGDGDGLSIGGNHLIHALRRNLDMNIILLNNRIYGLTKGQYSPTSVKGQITKTSPYGVIDEPINPLRIALASEATFIARALDTDPKHMSEVLKAGAEHSGTAFTEILQSCVIFNKKAWAEISDRSTREDRLLYLEQGKPLIFGEKRNKGIVLRGTDPVVVTIGEQGITKKDLVKHDMFREDPVYASMLTKMDYPDFPLPVGIFHAVKKPVYEEELEQQIKEVTALKGRRNLQALLRGSEYWTVSSQGKTIKRSSSISSLDNDESQVMDEQIHTLLKSTDPLTASLKTTVGRIFYDYDYKRSKMLSPRDSIATAIAHFKAARIECILVGDAKRLYGILSERDIIQNVVLTSIDRDRMPISAIMRPVYEIMDESNSIGDVINILSISGHRHVPIRLKDGGFGLVTIRQILRFIHDTVEQVEKKKDVTRDE</sequence>
<dbReference type="Pfam" id="PF00571">
    <property type="entry name" value="CBS"/>
    <property type="match status" value="2"/>
</dbReference>
<feature type="domain" description="CBS" evidence="2">
    <location>
        <begin position="459"/>
        <end position="507"/>
    </location>
</feature>
<name>A0A6C2U9Y3_PONDE</name>
<feature type="domain" description="CBS" evidence="2">
    <location>
        <begin position="395"/>
        <end position="442"/>
    </location>
</feature>
<dbReference type="SUPFAM" id="SSF52518">
    <property type="entry name" value="Thiamin diphosphate-binding fold (THDP-binding)"/>
    <property type="match status" value="1"/>
</dbReference>
<keyword evidence="4" id="KW-1185">Reference proteome</keyword>
<dbReference type="Gene3D" id="3.10.580.10">
    <property type="entry name" value="CBS-domain"/>
    <property type="match status" value="1"/>
</dbReference>
<dbReference type="Pfam" id="PF02775">
    <property type="entry name" value="TPP_enzyme_C"/>
    <property type="match status" value="1"/>
</dbReference>
<protein>
    <submittedName>
        <fullName evidence="3">2-oxoglutarate oxidoreductase subunit KorB</fullName>
    </submittedName>
</protein>
<keyword evidence="1" id="KW-0560">Oxidoreductase</keyword>
<dbReference type="GO" id="GO:0030976">
    <property type="term" value="F:thiamine pyrophosphate binding"/>
    <property type="evidence" value="ECO:0007669"/>
    <property type="project" value="InterPro"/>
</dbReference>
<dbReference type="GO" id="GO:0016625">
    <property type="term" value="F:oxidoreductase activity, acting on the aldehyde or oxo group of donors, iron-sulfur protein as acceptor"/>
    <property type="evidence" value="ECO:0007669"/>
    <property type="project" value="UniProtKB-ARBA"/>
</dbReference>
<accession>A0A6C2U9Y3</accession>
<dbReference type="InterPro" id="IPR011766">
    <property type="entry name" value="TPP_enzyme_TPP-bd"/>
</dbReference>
<dbReference type="GO" id="GO:0044281">
    <property type="term" value="P:small molecule metabolic process"/>
    <property type="evidence" value="ECO:0007669"/>
    <property type="project" value="UniProtKB-ARBA"/>
</dbReference>
<dbReference type="SUPFAM" id="SSF54631">
    <property type="entry name" value="CBS-domain pair"/>
    <property type="match status" value="1"/>
</dbReference>
<dbReference type="InterPro" id="IPR000644">
    <property type="entry name" value="CBS_dom"/>
</dbReference>
<dbReference type="RefSeq" id="WP_136082371.1">
    <property type="nucleotide sequence ID" value="NZ_CAAHFG010000004.1"/>
</dbReference>
<evidence type="ECO:0000256" key="1">
    <source>
        <dbReference type="ARBA" id="ARBA00023002"/>
    </source>
</evidence>
<dbReference type="EMBL" id="CAAHFG010000004">
    <property type="protein sequence ID" value="VGO16850.1"/>
    <property type="molecule type" value="Genomic_DNA"/>
</dbReference>
<proteinExistence type="predicted"/>
<dbReference type="InterPro" id="IPR046342">
    <property type="entry name" value="CBS_dom_sf"/>
</dbReference>
<dbReference type="GO" id="GO:0045333">
    <property type="term" value="P:cellular respiration"/>
    <property type="evidence" value="ECO:0007669"/>
    <property type="project" value="UniProtKB-ARBA"/>
</dbReference>
<gene>
    <name evidence="3" type="primary">korB_2</name>
    <name evidence="3" type="ORF">PDESU_05442</name>
</gene>
<dbReference type="Gene3D" id="3.40.50.970">
    <property type="match status" value="1"/>
</dbReference>
<dbReference type="Proteomes" id="UP000366872">
    <property type="component" value="Unassembled WGS sequence"/>
</dbReference>
<dbReference type="PANTHER" id="PTHR48084:SF4">
    <property type="entry name" value="2-OXOGLUTARATE OXIDOREDUCTASE SUBUNIT KORB"/>
    <property type="match status" value="1"/>
</dbReference>
<reference evidence="3 4" key="1">
    <citation type="submission" date="2019-04" db="EMBL/GenBank/DDBJ databases">
        <authorList>
            <person name="Van Vliet M D."/>
        </authorList>
    </citation>
    <scope>NUCLEOTIDE SEQUENCE [LARGE SCALE GENOMIC DNA]</scope>
    <source>
        <strain evidence="3 4">F1</strain>
    </source>
</reference>
<dbReference type="SMART" id="SM00116">
    <property type="entry name" value="CBS"/>
    <property type="match status" value="2"/>
</dbReference>
<dbReference type="InterPro" id="IPR051457">
    <property type="entry name" value="2-oxoacid:Fd_oxidoreductase"/>
</dbReference>
<organism evidence="3 4">
    <name type="scientific">Pontiella desulfatans</name>
    <dbReference type="NCBI Taxonomy" id="2750659"/>
    <lineage>
        <taxon>Bacteria</taxon>
        <taxon>Pseudomonadati</taxon>
        <taxon>Kiritimatiellota</taxon>
        <taxon>Kiritimatiellia</taxon>
        <taxon>Kiritimatiellales</taxon>
        <taxon>Pontiellaceae</taxon>
        <taxon>Pontiella</taxon>
    </lineage>
</organism>
<evidence type="ECO:0000259" key="2">
    <source>
        <dbReference type="SMART" id="SM00116"/>
    </source>
</evidence>
<dbReference type="AlphaFoldDB" id="A0A6C2U9Y3"/>
<dbReference type="PANTHER" id="PTHR48084">
    <property type="entry name" value="2-OXOGLUTARATE OXIDOREDUCTASE SUBUNIT KORB-RELATED"/>
    <property type="match status" value="1"/>
</dbReference>
<evidence type="ECO:0000313" key="3">
    <source>
        <dbReference type="EMBL" id="VGO16850.1"/>
    </source>
</evidence>
<evidence type="ECO:0000313" key="4">
    <source>
        <dbReference type="Proteomes" id="UP000366872"/>
    </source>
</evidence>
<dbReference type="CDD" id="cd02205">
    <property type="entry name" value="CBS_pair_SF"/>
    <property type="match status" value="1"/>
</dbReference>
<dbReference type="InterPro" id="IPR029061">
    <property type="entry name" value="THDP-binding"/>
</dbReference>